<feature type="signal peptide" evidence="2">
    <location>
        <begin position="1"/>
        <end position="27"/>
    </location>
</feature>
<keyword evidence="1" id="KW-0677">Repeat</keyword>
<feature type="domain" description="Teneurin-like YD-shell" evidence="3">
    <location>
        <begin position="78"/>
        <end position="244"/>
    </location>
</feature>
<name>A0AB74UXU3_9GAMM</name>
<dbReference type="Pfam" id="PF25023">
    <property type="entry name" value="TEN_YD-shell"/>
    <property type="match status" value="2"/>
</dbReference>
<keyword evidence="2" id="KW-0732">Signal</keyword>
<dbReference type="Pfam" id="PF05593">
    <property type="entry name" value="RHS_repeat"/>
    <property type="match status" value="1"/>
</dbReference>
<dbReference type="PRINTS" id="PR00394">
    <property type="entry name" value="RHSPROTEIN"/>
</dbReference>
<accession>A0AB74UXU3</accession>
<protein>
    <submittedName>
        <fullName evidence="4">RHS repeat-associated core domain-containing protein</fullName>
    </submittedName>
</protein>
<sequence length="649" mass="68185">MEAAQGYRLSCAALLLGGLLMSQAALASPMVTKYAYDAGDHVVAVTDPRGLVTAYNYDGLGQLLGLSSPDTGTTTYGYDAYGRRTSLTRANNVPTTYGYDSLNRLVSVSAGGLTQTFTYDSCTNGIGRLCSDSDATGSTSYGYTPEGWITSRSFTLGSTTYAIDYGHDAMGHVSTVTYPDGNQAHYAYSHGVVSGLTLTMGSTTVNGATAITYRPMDAGMAGWTASNGLVTALGYDTDGRLTGIGVPGVESLGFSYDVANRLTGIDNALDGTLSQDFGYDEQSRLVSVYSGADNESFQYDANGNRLMQSGTVDTVSTTSNRLASAGGISYGYDALGNTTTVNGAATYHYNAFDRLDSAGDMAYYVNPEGQRLRKTGTAGTTWFAPDQSGSLLAENDSGAWIDYVWLNGRLIGRMANQQAYAIHDDQVGRPQVMTDASQNIVWRAQNLAFTRNVTIASVTLNLGFPGQYYDAETELWHNGFRDYDSLHGRYVESDPIGLMGGVNTYAYVANNPLTGVDPYGLWALSGSFFDLVGGGFEITGEGWHVSSISFSGGVGVGGGLSLDPKAEPKNKETDPCAKSGSNAIGLFSKAGASYNGIGVDLSAEGGVNVDAAGNFHQYGGGGLNGPSFSRPEAGGDLEASGGIVLTHYF</sequence>
<dbReference type="InterPro" id="IPR056823">
    <property type="entry name" value="TEN-like_YD-shell"/>
</dbReference>
<dbReference type="PANTHER" id="PTHR32305:SF15">
    <property type="entry name" value="PROTEIN RHSA-RELATED"/>
    <property type="match status" value="1"/>
</dbReference>
<dbReference type="PANTHER" id="PTHR32305">
    <property type="match status" value="1"/>
</dbReference>
<dbReference type="InterPro" id="IPR022385">
    <property type="entry name" value="Rhs_assc_core"/>
</dbReference>
<dbReference type="InterPro" id="IPR006530">
    <property type="entry name" value="YD"/>
</dbReference>
<gene>
    <name evidence="4" type="ORF">ACFYG5_05090</name>
</gene>
<dbReference type="InterPro" id="IPR031325">
    <property type="entry name" value="RHS_repeat"/>
</dbReference>
<dbReference type="Gene3D" id="2.180.10.10">
    <property type="entry name" value="RHS repeat-associated core"/>
    <property type="match status" value="1"/>
</dbReference>
<evidence type="ECO:0000256" key="1">
    <source>
        <dbReference type="ARBA" id="ARBA00022737"/>
    </source>
</evidence>
<feature type="domain" description="Teneurin-like YD-shell" evidence="3">
    <location>
        <begin position="251"/>
        <end position="494"/>
    </location>
</feature>
<dbReference type="NCBIfam" id="TIGR03696">
    <property type="entry name" value="Rhs_assc_core"/>
    <property type="match status" value="1"/>
</dbReference>
<evidence type="ECO:0000256" key="2">
    <source>
        <dbReference type="SAM" id="SignalP"/>
    </source>
</evidence>
<dbReference type="InterPro" id="IPR050708">
    <property type="entry name" value="T6SS_VgrG/RHS"/>
</dbReference>
<dbReference type="AlphaFoldDB" id="A0AB74UXU3"/>
<dbReference type="RefSeq" id="WP_395119130.1">
    <property type="nucleotide sequence ID" value="NZ_CP170721.1"/>
</dbReference>
<evidence type="ECO:0000313" key="4">
    <source>
        <dbReference type="EMBL" id="XIA19523.1"/>
    </source>
</evidence>
<proteinExistence type="predicted"/>
<dbReference type="EMBL" id="CP170721">
    <property type="protein sequence ID" value="XIA19523.1"/>
    <property type="molecule type" value="Genomic_DNA"/>
</dbReference>
<evidence type="ECO:0000259" key="3">
    <source>
        <dbReference type="Pfam" id="PF25023"/>
    </source>
</evidence>
<dbReference type="NCBIfam" id="TIGR01643">
    <property type="entry name" value="YD_repeat_2x"/>
    <property type="match status" value="1"/>
</dbReference>
<reference evidence="4" key="1">
    <citation type="submission" date="2024-10" db="EMBL/GenBank/DDBJ databases">
        <authorList>
            <person name="Lesea H.P."/>
            <person name="Kuehl J.V."/>
            <person name="Chandonia J.-M."/>
        </authorList>
    </citation>
    <scope>NUCLEOTIDE SEQUENCE</scope>
    <source>
        <strain evidence="4">FW102-FHT14D07</strain>
    </source>
</reference>
<feature type="chain" id="PRO_5044495350" evidence="2">
    <location>
        <begin position="28"/>
        <end position="649"/>
    </location>
</feature>
<organism evidence="4">
    <name type="scientific">Rhodanobacter sp. FW102-FHT14D07</name>
    <dbReference type="NCBI Taxonomy" id="3351462"/>
    <lineage>
        <taxon>Bacteria</taxon>
        <taxon>Pseudomonadati</taxon>
        <taxon>Pseudomonadota</taxon>
        <taxon>Gammaproteobacteria</taxon>
        <taxon>Lysobacterales</taxon>
        <taxon>Rhodanobacteraceae</taxon>
        <taxon>Rhodanobacter</taxon>
    </lineage>
</organism>